<proteinExistence type="predicted"/>
<reference evidence="2 3" key="1">
    <citation type="submission" date="2018-01" db="EMBL/GenBank/DDBJ databases">
        <title>Genome sequence of a Cantenovulum-like bacteria.</title>
        <authorList>
            <person name="Tan W.R."/>
            <person name="Lau N.-S."/>
            <person name="Go F."/>
            <person name="Amirul A.-A.A."/>
        </authorList>
    </citation>
    <scope>NUCLEOTIDE SEQUENCE [LARGE SCALE GENOMIC DNA]</scope>
    <source>
        <strain evidence="2 3">CCB-QB4</strain>
    </source>
</reference>
<organism evidence="2 3">
    <name type="scientific">Saccharobesus litoralis</name>
    <dbReference type="NCBI Taxonomy" id="2172099"/>
    <lineage>
        <taxon>Bacteria</taxon>
        <taxon>Pseudomonadati</taxon>
        <taxon>Pseudomonadota</taxon>
        <taxon>Gammaproteobacteria</taxon>
        <taxon>Alteromonadales</taxon>
        <taxon>Alteromonadaceae</taxon>
        <taxon>Saccharobesus</taxon>
    </lineage>
</organism>
<keyword evidence="3" id="KW-1185">Reference proteome</keyword>
<evidence type="ECO:0000313" key="2">
    <source>
        <dbReference type="EMBL" id="AWB65463.1"/>
    </source>
</evidence>
<dbReference type="EMBL" id="CP026604">
    <property type="protein sequence ID" value="AWB65463.1"/>
    <property type="molecule type" value="Genomic_DNA"/>
</dbReference>
<sequence>MSTEPLFNIQGKHFLASLLGALASMAIPLCFVLLFGFAEIYYPPENPENDGYLRGFAVFLGFMPILFFSYLTYFILLSIKQGLSFKVASVVSTFLAALIGLGFARLASLGGNLNDAIITGALVFTFFATSLFAGTWAWHRKL</sequence>
<name>A0A2S0VML9_9ALTE</name>
<dbReference type="Proteomes" id="UP000244441">
    <property type="component" value="Chromosome"/>
</dbReference>
<keyword evidence="1" id="KW-0472">Membrane</keyword>
<dbReference type="OrthoDB" id="9855405at2"/>
<evidence type="ECO:0000256" key="1">
    <source>
        <dbReference type="SAM" id="Phobius"/>
    </source>
</evidence>
<accession>A0A2S0VML9</accession>
<keyword evidence="1" id="KW-1133">Transmembrane helix</keyword>
<dbReference type="KEGG" id="cate:C2869_02985"/>
<keyword evidence="1" id="KW-0812">Transmembrane</keyword>
<dbReference type="AlphaFoldDB" id="A0A2S0VML9"/>
<protein>
    <submittedName>
        <fullName evidence="2">Uncharacterized protein</fullName>
    </submittedName>
</protein>
<feature type="transmembrane region" description="Helical" evidence="1">
    <location>
        <begin position="83"/>
        <end position="104"/>
    </location>
</feature>
<feature type="transmembrane region" description="Helical" evidence="1">
    <location>
        <begin position="14"/>
        <end position="36"/>
    </location>
</feature>
<gene>
    <name evidence="2" type="ORF">C2869_02985</name>
</gene>
<feature type="transmembrane region" description="Helical" evidence="1">
    <location>
        <begin position="116"/>
        <end position="138"/>
    </location>
</feature>
<feature type="transmembrane region" description="Helical" evidence="1">
    <location>
        <begin position="56"/>
        <end position="76"/>
    </location>
</feature>
<evidence type="ECO:0000313" key="3">
    <source>
        <dbReference type="Proteomes" id="UP000244441"/>
    </source>
</evidence>
<dbReference type="RefSeq" id="WP_108601539.1">
    <property type="nucleotide sequence ID" value="NZ_CP026604.1"/>
</dbReference>